<gene>
    <name evidence="2" type="ORF">EHQ17_14490</name>
</gene>
<keyword evidence="3" id="KW-1185">Reference proteome</keyword>
<accession>A0A5F1Z064</accession>
<name>A0A5F1Z064_9LEPT</name>
<evidence type="ECO:0000313" key="3">
    <source>
        <dbReference type="Proteomes" id="UP000298277"/>
    </source>
</evidence>
<dbReference type="RefSeq" id="WP_135590660.1">
    <property type="nucleotide sequence ID" value="NZ_RQEZ01000048.1"/>
</dbReference>
<dbReference type="InterPro" id="IPR000683">
    <property type="entry name" value="Gfo/Idh/MocA-like_OxRdtase_N"/>
</dbReference>
<evidence type="ECO:0000259" key="1">
    <source>
        <dbReference type="Pfam" id="PF01408"/>
    </source>
</evidence>
<dbReference type="OrthoDB" id="2043779at2"/>
<dbReference type="SUPFAM" id="SSF51735">
    <property type="entry name" value="NAD(P)-binding Rossmann-fold domains"/>
    <property type="match status" value="1"/>
</dbReference>
<dbReference type="Gene3D" id="3.40.50.720">
    <property type="entry name" value="NAD(P)-binding Rossmann-like Domain"/>
    <property type="match status" value="1"/>
</dbReference>
<dbReference type="Proteomes" id="UP000298277">
    <property type="component" value="Unassembled WGS sequence"/>
</dbReference>
<dbReference type="AlphaFoldDB" id="A0A5F1Z064"/>
<dbReference type="Pfam" id="PF01408">
    <property type="entry name" value="GFO_IDH_MocA"/>
    <property type="match status" value="1"/>
</dbReference>
<sequence length="322" mass="36150">MKTIAVVGTGQLGSRHLQSLGRLNEKAELFAVDPSKESLHSAKKIYDQFKTVDSPKLEPLTSIADLPKKMDLVIVACNSKERLGIIRSLISNVEKIHDLILEKILFPNLSDFDEAEKMFLSSGIRVWVNCNKRSNSTLFTDFENVYDGDGRIDFSVSGSDWGLACNSIHFLDVFAHLTKNNELTLNASLLDREILSSKRSGYVEFSGILSGSTINGDTIKIEDRRGMKLPFTMSLATSKLNWKINMKSDLYEIQDGSGLRQIPIRYQSQLSSEIADDLFTRGTCDLPSFQENSVLHKKMLVELIRHLDEIGFKDPEVQCPIT</sequence>
<protein>
    <recommendedName>
        <fullName evidence="1">Gfo/Idh/MocA-like oxidoreductase N-terminal domain-containing protein</fullName>
    </recommendedName>
</protein>
<feature type="domain" description="Gfo/Idh/MocA-like oxidoreductase N-terminal" evidence="1">
    <location>
        <begin position="3"/>
        <end position="129"/>
    </location>
</feature>
<organism evidence="2 3">
    <name type="scientific">Leptospira gomenensis</name>
    <dbReference type="NCBI Taxonomy" id="2484974"/>
    <lineage>
        <taxon>Bacteria</taxon>
        <taxon>Pseudomonadati</taxon>
        <taxon>Spirochaetota</taxon>
        <taxon>Spirochaetia</taxon>
        <taxon>Leptospirales</taxon>
        <taxon>Leptospiraceae</taxon>
        <taxon>Leptospira</taxon>
    </lineage>
</organism>
<dbReference type="InterPro" id="IPR036291">
    <property type="entry name" value="NAD(P)-bd_dom_sf"/>
</dbReference>
<proteinExistence type="predicted"/>
<reference evidence="2" key="1">
    <citation type="journal article" date="2019" name="PLoS Negl. Trop. Dis.">
        <title>Revisiting the worldwide diversity of Leptospira species in the environment.</title>
        <authorList>
            <person name="Vincent A.T."/>
            <person name="Schiettekatte O."/>
            <person name="Bourhy P."/>
            <person name="Veyrier F.J."/>
            <person name="Picardeau M."/>
        </authorList>
    </citation>
    <scope>NUCLEOTIDE SEQUENCE [LARGE SCALE GENOMIC DNA]</scope>
    <source>
        <strain evidence="2">201800299</strain>
    </source>
</reference>
<evidence type="ECO:0000313" key="2">
    <source>
        <dbReference type="EMBL" id="TGK30928.1"/>
    </source>
</evidence>
<dbReference type="EMBL" id="RQFA01000066">
    <property type="protein sequence ID" value="TGK30928.1"/>
    <property type="molecule type" value="Genomic_DNA"/>
</dbReference>
<comment type="caution">
    <text evidence="2">The sequence shown here is derived from an EMBL/GenBank/DDBJ whole genome shotgun (WGS) entry which is preliminary data.</text>
</comment>
<dbReference type="GO" id="GO:0000166">
    <property type="term" value="F:nucleotide binding"/>
    <property type="evidence" value="ECO:0007669"/>
    <property type="project" value="InterPro"/>
</dbReference>